<evidence type="ECO:0000313" key="1">
    <source>
        <dbReference type="EMBL" id="OCA81379.1"/>
    </source>
</evidence>
<sequence>MLGYGVYWAFFDMNRLPKGEFISEAESPNGEYTVKAYMTSGGATADFAVRGELHFNTENRKPKSIYWNHHEEQAVIKWTDEDTVLTNHHKLNVPHEVFDYRHTRKSSKR</sequence>
<dbReference type="InterPro" id="IPR035406">
    <property type="entry name" value="DUF5412"/>
</dbReference>
<gene>
    <name evidence="1" type="ORF">A8F95_16635</name>
</gene>
<accession>A0A1B9AC15</accession>
<organism evidence="1 2">
    <name type="scientific">Pseudobacillus wudalianchiensis</name>
    <dbReference type="NCBI Taxonomy" id="1743143"/>
    <lineage>
        <taxon>Bacteria</taxon>
        <taxon>Bacillati</taxon>
        <taxon>Bacillota</taxon>
        <taxon>Bacilli</taxon>
        <taxon>Bacillales</taxon>
        <taxon>Bacillaceae</taxon>
        <taxon>Pseudobacillus</taxon>
    </lineage>
</organism>
<dbReference type="Pfam" id="PF17428">
    <property type="entry name" value="DUF5412"/>
    <property type="match status" value="1"/>
</dbReference>
<comment type="caution">
    <text evidence="1">The sequence shown here is derived from an EMBL/GenBank/DDBJ whole genome shotgun (WGS) entry which is preliminary data.</text>
</comment>
<dbReference type="AlphaFoldDB" id="A0A1B9AC15"/>
<protein>
    <submittedName>
        <fullName evidence="1">Uncharacterized protein</fullName>
    </submittedName>
</protein>
<name>A0A1B9AC15_9BACI</name>
<dbReference type="EMBL" id="MAYT01000031">
    <property type="protein sequence ID" value="OCA81379.1"/>
    <property type="molecule type" value="Genomic_DNA"/>
</dbReference>
<evidence type="ECO:0000313" key="2">
    <source>
        <dbReference type="Proteomes" id="UP000092578"/>
    </source>
</evidence>
<proteinExistence type="predicted"/>
<keyword evidence="2" id="KW-1185">Reference proteome</keyword>
<dbReference type="Proteomes" id="UP000092578">
    <property type="component" value="Unassembled WGS sequence"/>
</dbReference>
<reference evidence="2" key="1">
    <citation type="submission" date="2016-05" db="EMBL/GenBank/DDBJ databases">
        <authorList>
            <person name="Liu B."/>
            <person name="Wang J."/>
            <person name="Zhu Y."/>
            <person name="Liu G."/>
            <person name="Chen Q."/>
            <person name="Chen Z."/>
            <person name="Lan J."/>
            <person name="Che J."/>
            <person name="Ge C."/>
            <person name="Shi H."/>
            <person name="Pan Z."/>
            <person name="Liu X."/>
        </authorList>
    </citation>
    <scope>NUCLEOTIDE SEQUENCE [LARGE SCALE GENOMIC DNA]</scope>
    <source>
        <strain evidence="2">FJAT-27215</strain>
    </source>
</reference>